<sequence length="662" mass="72097">MANSYMAISHDGSQFPYNGCHRPSKTLANDISFDFLLDPSIATDHASSGGDGARWPAGFAHESHDDLCVDACTGVGLYNGSEHFGHRGAQGSMPLRPWQSLQRQQQQQQPSLDHQHTGFHAGPANSMQFRDFFTSPSSPSCSQWYGQQQLPMNFHGTLSDEECHSIADSCCDSQCTMTGKCTDVACAATDDACTDQNCPERPAAAAAAATTALPTEVVNGAAALISINHAPEQQQSQPPGNFLLQPSGMDDMGFGLPHTSQPSFQLPPDLLPSSLGTITSHLLAAHSDPNSTACMRPCPLDDPSNYQHCHFPHMDDIAPLFTNYDGSMPDWNLFQSVPECGAEIHDPEAFLRHFNAQHRPLFISGISGMQNTLASETMLPSTEVTSPPPPPTPFDTPDSGPSTKEASPLTPRSSAREVTEWKSSGASSARNTPDVSVPGSPTAMDVDYEHRCLWCEEGSSVICGQTFADSDELFNHAVGVHIKHAQKGVDGFRCGWANCQRGDAGTAGFPQRSKIERHMQTHVGHKPHVCPTCKKGFSARQALTQHMLIHSDEKPLECEICHKKFRHPSALIMHQRTHTGEKPLKCPECGKCFSESSNLSKHKRTHDLKGRFTCSVPGCKRNFHRQDQLRRHMRTHQRIAADSSATNSGGQLSIIYETAVSS</sequence>
<dbReference type="FunFam" id="3.30.160.60:FF:000710">
    <property type="entry name" value="Zinc finger protein 768"/>
    <property type="match status" value="1"/>
</dbReference>
<dbReference type="PANTHER" id="PTHR23235">
    <property type="entry name" value="KRUEPPEL-LIKE TRANSCRIPTION FACTOR"/>
    <property type="match status" value="1"/>
</dbReference>
<dbReference type="AlphaFoldDB" id="A0AAN6RZS6"/>
<dbReference type="GO" id="GO:0008270">
    <property type="term" value="F:zinc ion binding"/>
    <property type="evidence" value="ECO:0007669"/>
    <property type="project" value="UniProtKB-KW"/>
</dbReference>
<evidence type="ECO:0000256" key="3">
    <source>
        <dbReference type="ARBA" id="ARBA00022771"/>
    </source>
</evidence>
<dbReference type="PROSITE" id="PS50157">
    <property type="entry name" value="ZINC_FINGER_C2H2_2"/>
    <property type="match status" value="4"/>
</dbReference>
<evidence type="ECO:0000259" key="8">
    <source>
        <dbReference type="PROSITE" id="PS50157"/>
    </source>
</evidence>
<dbReference type="GO" id="GO:0000981">
    <property type="term" value="F:DNA-binding transcription factor activity, RNA polymerase II-specific"/>
    <property type="evidence" value="ECO:0007669"/>
    <property type="project" value="TreeGrafter"/>
</dbReference>
<dbReference type="InterPro" id="IPR013087">
    <property type="entry name" value="Znf_C2H2_type"/>
</dbReference>
<dbReference type="SUPFAM" id="SSF57667">
    <property type="entry name" value="beta-beta-alpha zinc fingers"/>
    <property type="match status" value="3"/>
</dbReference>
<evidence type="ECO:0000313" key="10">
    <source>
        <dbReference type="Proteomes" id="UP001303473"/>
    </source>
</evidence>
<feature type="compositionally biased region" description="Low complexity" evidence="7">
    <location>
        <begin position="94"/>
        <end position="112"/>
    </location>
</feature>
<feature type="region of interest" description="Disordered" evidence="7">
    <location>
        <begin position="88"/>
        <end position="120"/>
    </location>
</feature>
<keyword evidence="1" id="KW-0479">Metal-binding</keyword>
<dbReference type="FunFam" id="3.30.160.60:FF:000446">
    <property type="entry name" value="Zinc finger protein"/>
    <property type="match status" value="1"/>
</dbReference>
<comment type="caution">
    <text evidence="9">The sequence shown here is derived from an EMBL/GenBank/DDBJ whole genome shotgun (WGS) entry which is preliminary data.</text>
</comment>
<feature type="domain" description="C2H2-type" evidence="8">
    <location>
        <begin position="612"/>
        <end position="636"/>
    </location>
</feature>
<keyword evidence="2" id="KW-0677">Repeat</keyword>
<evidence type="ECO:0000256" key="7">
    <source>
        <dbReference type="SAM" id="MobiDB-lite"/>
    </source>
</evidence>
<protein>
    <submittedName>
        <fullName evidence="9">Zinc-responsive transcriptional regulator ZAP1</fullName>
    </submittedName>
</protein>
<dbReference type="PANTHER" id="PTHR23235:SF142">
    <property type="entry name" value="ZINC FINGER PROTEIN 384"/>
    <property type="match status" value="1"/>
</dbReference>
<gene>
    <name evidence="9" type="ORF">QBC46DRAFT_398970</name>
</gene>
<dbReference type="GO" id="GO:0000978">
    <property type="term" value="F:RNA polymerase II cis-regulatory region sequence-specific DNA binding"/>
    <property type="evidence" value="ECO:0007669"/>
    <property type="project" value="TreeGrafter"/>
</dbReference>
<accession>A0AAN6RZS6</accession>
<keyword evidence="4" id="KW-0862">Zinc</keyword>
<evidence type="ECO:0000256" key="1">
    <source>
        <dbReference type="ARBA" id="ARBA00022723"/>
    </source>
</evidence>
<proteinExistence type="predicted"/>
<feature type="compositionally biased region" description="Polar residues" evidence="7">
    <location>
        <begin position="421"/>
        <end position="434"/>
    </location>
</feature>
<dbReference type="Proteomes" id="UP001303473">
    <property type="component" value="Unassembled WGS sequence"/>
</dbReference>
<dbReference type="PROSITE" id="PS00028">
    <property type="entry name" value="ZINC_FINGER_C2H2_1"/>
    <property type="match status" value="4"/>
</dbReference>
<organism evidence="9 10">
    <name type="scientific">Diplogelasinospora grovesii</name>
    <dbReference type="NCBI Taxonomy" id="303347"/>
    <lineage>
        <taxon>Eukaryota</taxon>
        <taxon>Fungi</taxon>
        <taxon>Dikarya</taxon>
        <taxon>Ascomycota</taxon>
        <taxon>Pezizomycotina</taxon>
        <taxon>Sordariomycetes</taxon>
        <taxon>Sordariomycetidae</taxon>
        <taxon>Sordariales</taxon>
        <taxon>Diplogelasinosporaceae</taxon>
        <taxon>Diplogelasinospora</taxon>
    </lineage>
</organism>
<keyword evidence="3 6" id="KW-0863">Zinc-finger</keyword>
<name>A0AAN6RZS6_9PEZI</name>
<feature type="domain" description="C2H2-type" evidence="8">
    <location>
        <begin position="528"/>
        <end position="555"/>
    </location>
</feature>
<keyword evidence="10" id="KW-1185">Reference proteome</keyword>
<dbReference type="Pfam" id="PF00096">
    <property type="entry name" value="zf-C2H2"/>
    <property type="match status" value="4"/>
</dbReference>
<dbReference type="InterPro" id="IPR036236">
    <property type="entry name" value="Znf_C2H2_sf"/>
</dbReference>
<feature type="region of interest" description="Disordered" evidence="7">
    <location>
        <begin position="230"/>
        <end position="263"/>
    </location>
</feature>
<feature type="domain" description="C2H2-type" evidence="8">
    <location>
        <begin position="556"/>
        <end position="583"/>
    </location>
</feature>
<dbReference type="FunFam" id="3.30.160.60:FF:002343">
    <property type="entry name" value="Zinc finger protein 33A"/>
    <property type="match status" value="1"/>
</dbReference>
<evidence type="ECO:0000256" key="6">
    <source>
        <dbReference type="PROSITE-ProRule" id="PRU00042"/>
    </source>
</evidence>
<dbReference type="Gene3D" id="3.30.160.60">
    <property type="entry name" value="Classic Zinc Finger"/>
    <property type="match status" value="5"/>
</dbReference>
<evidence type="ECO:0000256" key="2">
    <source>
        <dbReference type="ARBA" id="ARBA00022737"/>
    </source>
</evidence>
<evidence type="ECO:0000313" key="9">
    <source>
        <dbReference type="EMBL" id="KAK3934788.1"/>
    </source>
</evidence>
<evidence type="ECO:0000256" key="4">
    <source>
        <dbReference type="ARBA" id="ARBA00022833"/>
    </source>
</evidence>
<evidence type="ECO:0000256" key="5">
    <source>
        <dbReference type="ARBA" id="ARBA00023242"/>
    </source>
</evidence>
<dbReference type="SMART" id="SM00355">
    <property type="entry name" value="ZnF_C2H2"/>
    <property type="match status" value="7"/>
</dbReference>
<feature type="region of interest" description="Disordered" evidence="7">
    <location>
        <begin position="378"/>
        <end position="442"/>
    </location>
</feature>
<dbReference type="EMBL" id="MU853961">
    <property type="protein sequence ID" value="KAK3934788.1"/>
    <property type="molecule type" value="Genomic_DNA"/>
</dbReference>
<reference evidence="10" key="1">
    <citation type="journal article" date="2023" name="Mol. Phylogenet. Evol.">
        <title>Genome-scale phylogeny and comparative genomics of the fungal order Sordariales.</title>
        <authorList>
            <person name="Hensen N."/>
            <person name="Bonometti L."/>
            <person name="Westerberg I."/>
            <person name="Brannstrom I.O."/>
            <person name="Guillou S."/>
            <person name="Cros-Aarteil S."/>
            <person name="Calhoun S."/>
            <person name="Haridas S."/>
            <person name="Kuo A."/>
            <person name="Mondo S."/>
            <person name="Pangilinan J."/>
            <person name="Riley R."/>
            <person name="LaButti K."/>
            <person name="Andreopoulos B."/>
            <person name="Lipzen A."/>
            <person name="Chen C."/>
            <person name="Yan M."/>
            <person name="Daum C."/>
            <person name="Ng V."/>
            <person name="Clum A."/>
            <person name="Steindorff A."/>
            <person name="Ohm R.A."/>
            <person name="Martin F."/>
            <person name="Silar P."/>
            <person name="Natvig D.O."/>
            <person name="Lalanne C."/>
            <person name="Gautier V."/>
            <person name="Ament-Velasquez S.L."/>
            <person name="Kruys A."/>
            <person name="Hutchinson M.I."/>
            <person name="Powell A.J."/>
            <person name="Barry K."/>
            <person name="Miller A.N."/>
            <person name="Grigoriev I.V."/>
            <person name="Debuchy R."/>
            <person name="Gladieux P."/>
            <person name="Hiltunen Thoren M."/>
            <person name="Johannesson H."/>
        </authorList>
    </citation>
    <scope>NUCLEOTIDE SEQUENCE [LARGE SCALE GENOMIC DNA]</scope>
    <source>
        <strain evidence="10">CBS 340.73</strain>
    </source>
</reference>
<keyword evidence="5" id="KW-0539">Nucleus</keyword>
<feature type="domain" description="C2H2-type" evidence="8">
    <location>
        <begin position="584"/>
        <end position="606"/>
    </location>
</feature>